<keyword evidence="5 6" id="KW-0472">Membrane</keyword>
<proteinExistence type="inferred from homology"/>
<dbReference type="AlphaFoldDB" id="A0A645H4W4"/>
<keyword evidence="3 6" id="KW-0812">Transmembrane</keyword>
<dbReference type="GO" id="GO:0005886">
    <property type="term" value="C:plasma membrane"/>
    <property type="evidence" value="ECO:0007669"/>
    <property type="project" value="TreeGrafter"/>
</dbReference>
<keyword evidence="4 6" id="KW-1133">Transmembrane helix</keyword>
<feature type="domain" description="GtrA/DPMS transmembrane" evidence="7">
    <location>
        <begin position="5"/>
        <end position="120"/>
    </location>
</feature>
<evidence type="ECO:0000256" key="4">
    <source>
        <dbReference type="ARBA" id="ARBA00022989"/>
    </source>
</evidence>
<accession>A0A645H4W4</accession>
<evidence type="ECO:0000256" key="5">
    <source>
        <dbReference type="ARBA" id="ARBA00023136"/>
    </source>
</evidence>
<dbReference type="Pfam" id="PF04138">
    <property type="entry name" value="GtrA_DPMS_TM"/>
    <property type="match status" value="1"/>
</dbReference>
<organism evidence="8">
    <name type="scientific">bioreactor metagenome</name>
    <dbReference type="NCBI Taxonomy" id="1076179"/>
    <lineage>
        <taxon>unclassified sequences</taxon>
        <taxon>metagenomes</taxon>
        <taxon>ecological metagenomes</taxon>
    </lineage>
</organism>
<evidence type="ECO:0000256" key="2">
    <source>
        <dbReference type="ARBA" id="ARBA00009399"/>
    </source>
</evidence>
<reference evidence="8" key="1">
    <citation type="submission" date="2019-08" db="EMBL/GenBank/DDBJ databases">
        <authorList>
            <person name="Kucharzyk K."/>
            <person name="Murdoch R.W."/>
            <person name="Higgins S."/>
            <person name="Loffler F."/>
        </authorList>
    </citation>
    <scope>NUCLEOTIDE SEQUENCE</scope>
</reference>
<dbReference type="GO" id="GO:0000271">
    <property type="term" value="P:polysaccharide biosynthetic process"/>
    <property type="evidence" value="ECO:0007669"/>
    <property type="project" value="InterPro"/>
</dbReference>
<comment type="caution">
    <text evidence="8">The sequence shown here is derived from an EMBL/GenBank/DDBJ whole genome shotgun (WGS) entry which is preliminary data.</text>
</comment>
<evidence type="ECO:0000313" key="8">
    <source>
        <dbReference type="EMBL" id="MPN33362.1"/>
    </source>
</evidence>
<dbReference type="InterPro" id="IPR051401">
    <property type="entry name" value="GtrA_CellWall_Glycosyl"/>
</dbReference>
<dbReference type="PANTHER" id="PTHR38459">
    <property type="entry name" value="PROPHAGE BACTOPRENOL-LINKED GLUCOSE TRANSLOCASE HOMOLOG"/>
    <property type="match status" value="1"/>
</dbReference>
<evidence type="ECO:0000256" key="3">
    <source>
        <dbReference type="ARBA" id="ARBA00022692"/>
    </source>
</evidence>
<gene>
    <name evidence="8" type="ORF">SDC9_180848</name>
</gene>
<evidence type="ECO:0000256" key="6">
    <source>
        <dbReference type="SAM" id="Phobius"/>
    </source>
</evidence>
<comment type="similarity">
    <text evidence="2">Belongs to the GtrA family.</text>
</comment>
<evidence type="ECO:0000259" key="7">
    <source>
        <dbReference type="Pfam" id="PF04138"/>
    </source>
</evidence>
<protein>
    <recommendedName>
        <fullName evidence="7">GtrA/DPMS transmembrane domain-containing protein</fullName>
    </recommendedName>
</protein>
<sequence length="122" mass="13980">MPIVKFSMSSILSAIIDFSLLGIIQAFTSNLLISVIGARLCSAVFNYSMNRLYVFSKSPNLSVKKSLPRYFLLAVIIMLVNYGIIDIFYQVIGLSLFFSKIFTEVTIYLFSFWSQRKFVFKN</sequence>
<feature type="transmembrane region" description="Helical" evidence="6">
    <location>
        <begin position="70"/>
        <end position="89"/>
    </location>
</feature>
<comment type="subcellular location">
    <subcellularLocation>
        <location evidence="1">Membrane</location>
        <topology evidence="1">Multi-pass membrane protein</topology>
    </subcellularLocation>
</comment>
<dbReference type="InterPro" id="IPR007267">
    <property type="entry name" value="GtrA_DPMS_TM"/>
</dbReference>
<evidence type="ECO:0000256" key="1">
    <source>
        <dbReference type="ARBA" id="ARBA00004141"/>
    </source>
</evidence>
<name>A0A645H4W4_9ZZZZ</name>
<dbReference type="EMBL" id="VSSQ01085835">
    <property type="protein sequence ID" value="MPN33362.1"/>
    <property type="molecule type" value="Genomic_DNA"/>
</dbReference>
<dbReference type="PANTHER" id="PTHR38459:SF1">
    <property type="entry name" value="PROPHAGE BACTOPRENOL-LINKED GLUCOSE TRANSLOCASE HOMOLOG"/>
    <property type="match status" value="1"/>
</dbReference>
<feature type="transmembrane region" description="Helical" evidence="6">
    <location>
        <begin position="95"/>
        <end position="113"/>
    </location>
</feature>